<feature type="compositionally biased region" description="Basic and acidic residues" evidence="3">
    <location>
        <begin position="17"/>
        <end position="29"/>
    </location>
</feature>
<dbReference type="GO" id="GO:0000976">
    <property type="term" value="F:transcription cis-regulatory region binding"/>
    <property type="evidence" value="ECO:0007669"/>
    <property type="project" value="TreeGrafter"/>
</dbReference>
<comment type="caution">
    <text evidence="5">The sequence shown here is derived from an EMBL/GenBank/DDBJ whole genome shotgun (WGS) entry which is preliminary data.</text>
</comment>
<keyword evidence="6" id="KW-1185">Reference proteome</keyword>
<dbReference type="InterPro" id="IPR050568">
    <property type="entry name" value="Transcr_DNA_Rep_Reg"/>
</dbReference>
<dbReference type="PANTHER" id="PTHR10252:SF93">
    <property type="entry name" value="DNA POLYMERASE II SUBUNIT B3-1"/>
    <property type="match status" value="1"/>
</dbReference>
<feature type="compositionally biased region" description="Basic and acidic residues" evidence="3">
    <location>
        <begin position="40"/>
        <end position="63"/>
    </location>
</feature>
<organism evidence="5 6">
    <name type="scientific">Zizania palustris</name>
    <name type="common">Northern wild rice</name>
    <dbReference type="NCBI Taxonomy" id="103762"/>
    <lineage>
        <taxon>Eukaryota</taxon>
        <taxon>Viridiplantae</taxon>
        <taxon>Streptophyta</taxon>
        <taxon>Embryophyta</taxon>
        <taxon>Tracheophyta</taxon>
        <taxon>Spermatophyta</taxon>
        <taxon>Magnoliopsida</taxon>
        <taxon>Liliopsida</taxon>
        <taxon>Poales</taxon>
        <taxon>Poaceae</taxon>
        <taxon>BOP clade</taxon>
        <taxon>Oryzoideae</taxon>
        <taxon>Oryzeae</taxon>
        <taxon>Zizaniinae</taxon>
        <taxon>Zizania</taxon>
    </lineage>
</organism>
<feature type="region of interest" description="Disordered" evidence="3">
    <location>
        <begin position="1"/>
        <end position="124"/>
    </location>
</feature>
<feature type="compositionally biased region" description="Basic residues" evidence="3">
    <location>
        <begin position="30"/>
        <end position="39"/>
    </location>
</feature>
<accession>A0A8J5V635</accession>
<keyword evidence="2" id="KW-0539">Nucleus</keyword>
<dbReference type="AlphaFoldDB" id="A0A8J5V635"/>
<evidence type="ECO:0000256" key="3">
    <source>
        <dbReference type="SAM" id="MobiDB-lite"/>
    </source>
</evidence>
<dbReference type="EMBL" id="JAAALK010000286">
    <property type="protein sequence ID" value="KAG8061877.1"/>
    <property type="molecule type" value="Genomic_DNA"/>
</dbReference>
<proteinExistence type="predicted"/>
<evidence type="ECO:0000313" key="6">
    <source>
        <dbReference type="Proteomes" id="UP000729402"/>
    </source>
</evidence>
<dbReference type="Pfam" id="PF00808">
    <property type="entry name" value="CBFD_NFYB_HMF"/>
    <property type="match status" value="1"/>
</dbReference>
<dbReference type="Proteomes" id="UP000729402">
    <property type="component" value="Unassembled WGS sequence"/>
</dbReference>
<dbReference type="InterPro" id="IPR003958">
    <property type="entry name" value="CBFA_NFYB_domain"/>
</dbReference>
<reference evidence="5" key="2">
    <citation type="submission" date="2021-02" db="EMBL/GenBank/DDBJ databases">
        <authorList>
            <person name="Kimball J.A."/>
            <person name="Haas M.W."/>
            <person name="Macchietto M."/>
            <person name="Kono T."/>
            <person name="Duquette J."/>
            <person name="Shao M."/>
        </authorList>
    </citation>
    <scope>NUCLEOTIDE SEQUENCE</scope>
    <source>
        <tissue evidence="5">Fresh leaf tissue</tissue>
    </source>
</reference>
<comment type="subcellular location">
    <subcellularLocation>
        <location evidence="1">Nucleus</location>
    </subcellularLocation>
</comment>
<evidence type="ECO:0000256" key="2">
    <source>
        <dbReference type="ARBA" id="ARBA00023242"/>
    </source>
</evidence>
<dbReference type="OrthoDB" id="636685at2759"/>
<evidence type="ECO:0000259" key="4">
    <source>
        <dbReference type="Pfam" id="PF00808"/>
    </source>
</evidence>
<sequence length="231" mass="25728">MAGKKLAVTNPAPPTAEEGKEGERKEPDPKHRKQMGAKCHKLETSGEAEKPTKKKQAMHEKHQASGGAGKPTPTKRMRGDAELQQEVKSEARRSGEGQTRSPTPAKKLKDKAAAAVGADHGAGRFPTTRVRQIMRAEDASIRPSNEAVFLVNKAAEIFLKRFAEDAYRNTLKDRKKSIAYDNLCKLFILPVYFKTLFFALHKKILSLLFCRKCNLCRSVKGAVFTKVRKKL</sequence>
<dbReference type="GO" id="GO:0006355">
    <property type="term" value="P:regulation of DNA-templated transcription"/>
    <property type="evidence" value="ECO:0007669"/>
    <property type="project" value="TreeGrafter"/>
</dbReference>
<feature type="domain" description="Transcription factor CBF/NF-Y/archaeal histone" evidence="4">
    <location>
        <begin position="124"/>
        <end position="184"/>
    </location>
</feature>
<reference evidence="5" key="1">
    <citation type="journal article" date="2021" name="bioRxiv">
        <title>Whole Genome Assembly and Annotation of Northern Wild Rice, Zizania palustris L., Supports a Whole Genome Duplication in the Zizania Genus.</title>
        <authorList>
            <person name="Haas M."/>
            <person name="Kono T."/>
            <person name="Macchietto M."/>
            <person name="Millas R."/>
            <person name="McGilp L."/>
            <person name="Shao M."/>
            <person name="Duquette J."/>
            <person name="Hirsch C.N."/>
            <person name="Kimball J."/>
        </authorList>
    </citation>
    <scope>NUCLEOTIDE SEQUENCE</scope>
    <source>
        <tissue evidence="5">Fresh leaf tissue</tissue>
    </source>
</reference>
<name>A0A8J5V635_ZIZPA</name>
<dbReference type="GO" id="GO:0005634">
    <property type="term" value="C:nucleus"/>
    <property type="evidence" value="ECO:0007669"/>
    <property type="project" value="UniProtKB-SubCell"/>
</dbReference>
<evidence type="ECO:0000256" key="1">
    <source>
        <dbReference type="ARBA" id="ARBA00004123"/>
    </source>
</evidence>
<dbReference type="PANTHER" id="PTHR10252">
    <property type="entry name" value="HISTONE-LIKE TRANSCRIPTION FACTOR CCAAT-RELATED"/>
    <property type="match status" value="1"/>
</dbReference>
<protein>
    <recommendedName>
        <fullName evidence="4">Transcription factor CBF/NF-Y/archaeal histone domain-containing protein</fullName>
    </recommendedName>
</protein>
<evidence type="ECO:0000313" key="5">
    <source>
        <dbReference type="EMBL" id="KAG8061877.1"/>
    </source>
</evidence>
<feature type="compositionally biased region" description="Basic and acidic residues" evidence="3">
    <location>
        <begin position="77"/>
        <end position="95"/>
    </location>
</feature>
<gene>
    <name evidence="5" type="ORF">GUJ93_ZPchr0003g17109</name>
</gene>